<dbReference type="EMBL" id="JBAMMX010000022">
    <property type="protein sequence ID" value="KAK6918860.1"/>
    <property type="molecule type" value="Genomic_DNA"/>
</dbReference>
<protein>
    <submittedName>
        <fullName evidence="1">Uncharacterized protein</fullName>
    </submittedName>
</protein>
<comment type="caution">
    <text evidence="1">The sequence shown here is derived from an EMBL/GenBank/DDBJ whole genome shotgun (WGS) entry which is preliminary data.</text>
</comment>
<accession>A0AAN8UNQ9</accession>
<name>A0AAN8UNQ9_9MAGN</name>
<evidence type="ECO:0000313" key="2">
    <source>
        <dbReference type="Proteomes" id="UP001370490"/>
    </source>
</evidence>
<reference evidence="1 2" key="1">
    <citation type="submission" date="2023-12" db="EMBL/GenBank/DDBJ databases">
        <title>A high-quality genome assembly for Dillenia turbinata (Dilleniales).</title>
        <authorList>
            <person name="Chanderbali A."/>
        </authorList>
    </citation>
    <scope>NUCLEOTIDE SEQUENCE [LARGE SCALE GENOMIC DNA]</scope>
    <source>
        <strain evidence="1">LSX21</strain>
        <tissue evidence="1">Leaf</tissue>
    </source>
</reference>
<organism evidence="1 2">
    <name type="scientific">Dillenia turbinata</name>
    <dbReference type="NCBI Taxonomy" id="194707"/>
    <lineage>
        <taxon>Eukaryota</taxon>
        <taxon>Viridiplantae</taxon>
        <taxon>Streptophyta</taxon>
        <taxon>Embryophyta</taxon>
        <taxon>Tracheophyta</taxon>
        <taxon>Spermatophyta</taxon>
        <taxon>Magnoliopsida</taxon>
        <taxon>eudicotyledons</taxon>
        <taxon>Gunneridae</taxon>
        <taxon>Pentapetalae</taxon>
        <taxon>Dilleniales</taxon>
        <taxon>Dilleniaceae</taxon>
        <taxon>Dillenia</taxon>
    </lineage>
</organism>
<keyword evidence="2" id="KW-1185">Reference proteome</keyword>
<dbReference type="AlphaFoldDB" id="A0AAN8UNQ9"/>
<evidence type="ECO:0000313" key="1">
    <source>
        <dbReference type="EMBL" id="KAK6918860.1"/>
    </source>
</evidence>
<sequence length="69" mass="7864">MGVACFASLALSDLLVSVSKKKPSSKRECFLNVKMFWFVTSVTHLFQIQFEEPTSQFHHAKFNIGTLRV</sequence>
<proteinExistence type="predicted"/>
<dbReference type="Proteomes" id="UP001370490">
    <property type="component" value="Unassembled WGS sequence"/>
</dbReference>
<gene>
    <name evidence="1" type="ORF">RJ641_017282</name>
</gene>